<gene>
    <name evidence="2" type="ORF">C450_19326</name>
</gene>
<feature type="transmembrane region" description="Helical" evidence="1">
    <location>
        <begin position="78"/>
        <end position="102"/>
    </location>
</feature>
<evidence type="ECO:0000256" key="1">
    <source>
        <dbReference type="SAM" id="Phobius"/>
    </source>
</evidence>
<reference evidence="2 3" key="1">
    <citation type="journal article" date="2014" name="PLoS Genet.">
        <title>Phylogenetically driven sequencing of extremely halophilic archaea reveals strategies for static and dynamic osmo-response.</title>
        <authorList>
            <person name="Becker E.A."/>
            <person name="Seitzer P.M."/>
            <person name="Tritt A."/>
            <person name="Larsen D."/>
            <person name="Krusor M."/>
            <person name="Yao A.I."/>
            <person name="Wu D."/>
            <person name="Madern D."/>
            <person name="Eisen J.A."/>
            <person name="Darling A.E."/>
            <person name="Facciotti M.T."/>
        </authorList>
    </citation>
    <scope>NUCLEOTIDE SEQUENCE [LARGE SCALE GENOMIC DNA]</scope>
    <source>
        <strain evidence="2 3">DSM 8989</strain>
    </source>
</reference>
<comment type="caution">
    <text evidence="2">The sequence shown here is derived from an EMBL/GenBank/DDBJ whole genome shotgun (WGS) entry which is preliminary data.</text>
</comment>
<protein>
    <submittedName>
        <fullName evidence="2">Uncharacterized protein</fullName>
    </submittedName>
</protein>
<feature type="transmembrane region" description="Helical" evidence="1">
    <location>
        <begin position="47"/>
        <end position="66"/>
    </location>
</feature>
<proteinExistence type="predicted"/>
<dbReference type="PATRIC" id="fig|1227456.3.peg.3921"/>
<dbReference type="Proteomes" id="UP000011625">
    <property type="component" value="Unassembled WGS sequence"/>
</dbReference>
<dbReference type="AlphaFoldDB" id="M0MUZ3"/>
<evidence type="ECO:0000313" key="2">
    <source>
        <dbReference type="EMBL" id="EMA48599.1"/>
    </source>
</evidence>
<feature type="transmembrane region" description="Helical" evidence="1">
    <location>
        <begin position="158"/>
        <end position="177"/>
    </location>
</feature>
<keyword evidence="1" id="KW-0472">Membrane</keyword>
<sequence>MSDQSETTSGTGGPNAWSSTPVSVAYQEARTVLNAQQQRKQHLDDKALRTAQLATVVATATISLVGGLDVTIRPEFGIVGGILLMGGFGAAIASYTTSTLFLGPNEAYLSKLVLGGFVDKGVIDGRAEADSWETALTLVMGEWVSRNHQILAVGKRRLIVGESALFAGLVCLMTGVVL</sequence>
<accession>M0MUZ3</accession>
<dbReference type="EMBL" id="AOME01000088">
    <property type="protein sequence ID" value="EMA48599.1"/>
    <property type="molecule type" value="Genomic_DNA"/>
</dbReference>
<organism evidence="2 3">
    <name type="scientific">Halococcus salifodinae DSM 8989</name>
    <dbReference type="NCBI Taxonomy" id="1227456"/>
    <lineage>
        <taxon>Archaea</taxon>
        <taxon>Methanobacteriati</taxon>
        <taxon>Methanobacteriota</taxon>
        <taxon>Stenosarchaea group</taxon>
        <taxon>Halobacteria</taxon>
        <taxon>Halobacteriales</taxon>
        <taxon>Halococcaceae</taxon>
        <taxon>Halococcus</taxon>
    </lineage>
</organism>
<evidence type="ECO:0000313" key="3">
    <source>
        <dbReference type="Proteomes" id="UP000011625"/>
    </source>
</evidence>
<dbReference type="RefSeq" id="WP_005046316.1">
    <property type="nucleotide sequence ID" value="NZ_AOME01000088.1"/>
</dbReference>
<dbReference type="OrthoDB" id="214961at2157"/>
<keyword evidence="1" id="KW-0812">Transmembrane</keyword>
<keyword evidence="3" id="KW-1185">Reference proteome</keyword>
<name>M0MUZ3_9EURY</name>
<keyword evidence="1" id="KW-1133">Transmembrane helix</keyword>